<organism evidence="1 2">
    <name type="scientific">Wuchereria bancrofti</name>
    <dbReference type="NCBI Taxonomy" id="6293"/>
    <lineage>
        <taxon>Eukaryota</taxon>
        <taxon>Metazoa</taxon>
        <taxon>Ecdysozoa</taxon>
        <taxon>Nematoda</taxon>
        <taxon>Chromadorea</taxon>
        <taxon>Rhabditida</taxon>
        <taxon>Spirurina</taxon>
        <taxon>Spiruromorpha</taxon>
        <taxon>Filarioidea</taxon>
        <taxon>Onchocercidae</taxon>
        <taxon>Wuchereria</taxon>
    </lineage>
</organism>
<name>A0A3P7EDN9_WUCBA</name>
<dbReference type="AlphaFoldDB" id="A0A3P7EDN9"/>
<sequence length="84" mass="9494">MPIFSGSVADKNPSVLYYVQQYRSHILYMAVTFDDTDICMSRRACWHGEEGFPGLLAKEHSVRQMSDWFSTGCVGSVDSQPLKN</sequence>
<proteinExistence type="predicted"/>
<keyword evidence="2" id="KW-1185">Reference proteome</keyword>
<dbReference type="InParanoid" id="A0A3P7EDN9"/>
<accession>A0A3P7EDN9</accession>
<evidence type="ECO:0000313" key="1">
    <source>
        <dbReference type="EMBL" id="VDM20990.1"/>
    </source>
</evidence>
<protein>
    <submittedName>
        <fullName evidence="1">Uncharacterized protein</fullName>
    </submittedName>
</protein>
<reference evidence="1 2" key="1">
    <citation type="submission" date="2018-11" db="EMBL/GenBank/DDBJ databases">
        <authorList>
            <consortium name="Pathogen Informatics"/>
        </authorList>
    </citation>
    <scope>NUCLEOTIDE SEQUENCE [LARGE SCALE GENOMIC DNA]</scope>
</reference>
<evidence type="ECO:0000313" key="2">
    <source>
        <dbReference type="Proteomes" id="UP000270924"/>
    </source>
</evidence>
<dbReference type="Proteomes" id="UP000270924">
    <property type="component" value="Unassembled WGS sequence"/>
</dbReference>
<gene>
    <name evidence="1" type="ORF">WBA_LOCUS11652</name>
</gene>
<dbReference type="EMBL" id="UYWW01012416">
    <property type="protein sequence ID" value="VDM20990.1"/>
    <property type="molecule type" value="Genomic_DNA"/>
</dbReference>